<dbReference type="STRING" id="561184.SAMN05216376_109130"/>
<dbReference type="AlphaFoldDB" id="A0A0B3S0K1"/>
<keyword evidence="9" id="KW-0966">Cell projection</keyword>
<keyword evidence="10" id="KW-1185">Reference proteome</keyword>
<accession>A0A0B3S0K1</accession>
<evidence type="ECO:0000256" key="6">
    <source>
        <dbReference type="ARBA" id="ARBA00023143"/>
    </source>
</evidence>
<dbReference type="PATRIC" id="fig|1515334.3.peg.2951"/>
<dbReference type="GO" id="GO:0005576">
    <property type="term" value="C:extracellular region"/>
    <property type="evidence" value="ECO:0007669"/>
    <property type="project" value="UniProtKB-SubCell"/>
</dbReference>
<dbReference type="RefSeq" id="WP_043142883.1">
    <property type="nucleotide sequence ID" value="NZ_JSUQ01000011.1"/>
</dbReference>
<dbReference type="InterPro" id="IPR002371">
    <property type="entry name" value="FlgK"/>
</dbReference>
<evidence type="ECO:0000256" key="3">
    <source>
        <dbReference type="ARBA" id="ARBA00009677"/>
    </source>
</evidence>
<comment type="similarity">
    <text evidence="3">Belongs to the flagella basal body rod proteins family.</text>
</comment>
<evidence type="ECO:0000259" key="7">
    <source>
        <dbReference type="Pfam" id="PF06429"/>
    </source>
</evidence>
<organism evidence="9 10">
    <name type="scientific">Mameliella alba</name>
    <dbReference type="NCBI Taxonomy" id="561184"/>
    <lineage>
        <taxon>Bacteria</taxon>
        <taxon>Pseudomonadati</taxon>
        <taxon>Pseudomonadota</taxon>
        <taxon>Alphaproteobacteria</taxon>
        <taxon>Rhodobacterales</taxon>
        <taxon>Roseobacteraceae</taxon>
        <taxon>Mameliella</taxon>
    </lineage>
</organism>
<gene>
    <name evidence="9" type="primary">flgK</name>
    <name evidence="9" type="ORF">OA50_02933</name>
</gene>
<dbReference type="EMBL" id="JSUQ01000011">
    <property type="protein sequence ID" value="KHQ52458.1"/>
    <property type="molecule type" value="Genomic_DNA"/>
</dbReference>
<dbReference type="InterPro" id="IPR010930">
    <property type="entry name" value="Flg_bb/hook_C_dom"/>
</dbReference>
<dbReference type="PANTHER" id="PTHR30033:SF2">
    <property type="entry name" value="FLAGELLAR HOOK PROTEIN"/>
    <property type="match status" value="1"/>
</dbReference>
<protein>
    <recommendedName>
        <fullName evidence="4">Flagellar hook-associated protein 1</fullName>
    </recommendedName>
</protein>
<dbReference type="Proteomes" id="UP000030960">
    <property type="component" value="Unassembled WGS sequence"/>
</dbReference>
<evidence type="ECO:0000256" key="2">
    <source>
        <dbReference type="ARBA" id="ARBA00004613"/>
    </source>
</evidence>
<dbReference type="GO" id="GO:0044780">
    <property type="term" value="P:bacterial-type flagellum assembly"/>
    <property type="evidence" value="ECO:0007669"/>
    <property type="project" value="InterPro"/>
</dbReference>
<dbReference type="NCBIfam" id="TIGR02492">
    <property type="entry name" value="flgK_ends"/>
    <property type="match status" value="1"/>
</dbReference>
<comment type="caution">
    <text evidence="9">The sequence shown here is derived from an EMBL/GenBank/DDBJ whole genome shotgun (WGS) entry which is preliminary data.</text>
</comment>
<dbReference type="OrthoDB" id="7181295at2"/>
<evidence type="ECO:0000259" key="8">
    <source>
        <dbReference type="Pfam" id="PF22638"/>
    </source>
</evidence>
<dbReference type="PANTHER" id="PTHR30033">
    <property type="entry name" value="FLAGELLAR HOOK-ASSOCIATED PROTEIN 1"/>
    <property type="match status" value="1"/>
</dbReference>
<name>A0A0B3S0K1_9RHOB</name>
<feature type="domain" description="Flagellar basal-body/hook protein C-terminal" evidence="7">
    <location>
        <begin position="445"/>
        <end position="481"/>
    </location>
</feature>
<evidence type="ECO:0000313" key="9">
    <source>
        <dbReference type="EMBL" id="KHQ52458.1"/>
    </source>
</evidence>
<dbReference type="SUPFAM" id="SSF64518">
    <property type="entry name" value="Phase 1 flagellin"/>
    <property type="match status" value="1"/>
</dbReference>
<keyword evidence="9" id="KW-0969">Cilium</keyword>
<comment type="subcellular location">
    <subcellularLocation>
        <location evidence="1">Bacterial flagellum</location>
    </subcellularLocation>
    <subcellularLocation>
        <location evidence="2">Secreted</location>
    </subcellularLocation>
</comment>
<dbReference type="InterPro" id="IPR053927">
    <property type="entry name" value="FlgK_helical"/>
</dbReference>
<evidence type="ECO:0000313" key="10">
    <source>
        <dbReference type="Proteomes" id="UP000030960"/>
    </source>
</evidence>
<evidence type="ECO:0000256" key="1">
    <source>
        <dbReference type="ARBA" id="ARBA00004365"/>
    </source>
</evidence>
<keyword evidence="5" id="KW-0964">Secreted</keyword>
<keyword evidence="9" id="KW-0282">Flagellum</keyword>
<proteinExistence type="inferred from homology"/>
<dbReference type="Pfam" id="PF22638">
    <property type="entry name" value="FlgK_D1"/>
    <property type="match status" value="1"/>
</dbReference>
<keyword evidence="6" id="KW-0975">Bacterial flagellum</keyword>
<dbReference type="GO" id="GO:0005198">
    <property type="term" value="F:structural molecule activity"/>
    <property type="evidence" value="ECO:0007669"/>
    <property type="project" value="InterPro"/>
</dbReference>
<dbReference type="GO" id="GO:0009424">
    <property type="term" value="C:bacterial-type flagellum hook"/>
    <property type="evidence" value="ECO:0007669"/>
    <property type="project" value="InterPro"/>
</dbReference>
<evidence type="ECO:0000256" key="4">
    <source>
        <dbReference type="ARBA" id="ARBA00016244"/>
    </source>
</evidence>
<feature type="domain" description="Flagellar hook-associated protein FlgK helical" evidence="8">
    <location>
        <begin position="89"/>
        <end position="308"/>
    </location>
</feature>
<reference evidence="9 10" key="1">
    <citation type="submission" date="2014-10" db="EMBL/GenBank/DDBJ databases">
        <title>Genome sequence of Ponticoccus sp. strain UMTAT08 isolated from clonal culture of toxic dinoflagellate Alexandrium tamiyavanichii.</title>
        <authorList>
            <person name="Gan H.Y."/>
            <person name="Muhd D.-D."/>
            <person name="Mohd Noor M.E."/>
            <person name="Yeong Y.S."/>
            <person name="Usup G."/>
        </authorList>
    </citation>
    <scope>NUCLEOTIDE SEQUENCE [LARGE SCALE GENOMIC DNA]</scope>
    <source>
        <strain evidence="9 10">UMTAT08</strain>
    </source>
</reference>
<evidence type="ECO:0000256" key="5">
    <source>
        <dbReference type="ARBA" id="ARBA00022525"/>
    </source>
</evidence>
<sequence>MSLSGALYNAFSGLKANSRAAGLVSTNISNATTEGYGRRTLGLAPGAVGTTGGVRITGTVRHSDPVLTGDRMMSDATLAHATVGFEFASRIEDLVGDSGTPGSLTGRVNAFENALLTASSNPASTQRLELVANTADSLARALNGLSDEVQSARQTADNRIAAQVETLNSALSRLDSLNDNIVRAGSTGTDPTSFYDERQRVLDSIAEIVPLRVVERKKGDIAVFTRGGAVLLDGRPFEVGFEPNHAIGPGMTFANGDLSGLTLNGVPVDTQGMSMFAGGSLAAQFEIRDVDAVERQAQLDGIARDLIERLGPGGPDTTLAATDPGLFTDGGSAFVAADETGIAGRIEINALVAPDSGGAWRLRDGLGAATQGDVGDARLLQGVSEALSASTVPASGGLTAIARSFANHISEFASSAVGERVRAENAQTFVSIQNTALSEMELSKGVDTDQELQRLMQIEQHYSANAKVMSTVDSLLERLMSI</sequence>
<dbReference type="Pfam" id="PF06429">
    <property type="entry name" value="Flg_bbr_C"/>
    <property type="match status" value="1"/>
</dbReference>